<proteinExistence type="inferred from homology"/>
<evidence type="ECO:0000256" key="2">
    <source>
        <dbReference type="ARBA" id="ARBA00004555"/>
    </source>
</evidence>
<dbReference type="Pfam" id="PF02990">
    <property type="entry name" value="EMP70"/>
    <property type="match status" value="1"/>
</dbReference>
<evidence type="ECO:0000256" key="4">
    <source>
        <dbReference type="ARBA" id="ARBA00022692"/>
    </source>
</evidence>
<organism evidence="10 11">
    <name type="scientific">Kluyveromyces dobzhanskii CBS 2104</name>
    <dbReference type="NCBI Taxonomy" id="1427455"/>
    <lineage>
        <taxon>Eukaryota</taxon>
        <taxon>Fungi</taxon>
        <taxon>Dikarya</taxon>
        <taxon>Ascomycota</taxon>
        <taxon>Saccharomycotina</taxon>
        <taxon>Saccharomycetes</taxon>
        <taxon>Saccharomycetales</taxon>
        <taxon>Saccharomycetaceae</taxon>
        <taxon>Kluyveromyces</taxon>
    </lineage>
</organism>
<reference evidence="10 11" key="1">
    <citation type="submission" date="2014-03" db="EMBL/GenBank/DDBJ databases">
        <title>The genome of Kluyveromyces dobzhanskii.</title>
        <authorList>
            <person name="Nystedt B."/>
            <person name="Astrom S."/>
        </authorList>
    </citation>
    <scope>NUCLEOTIDE SEQUENCE [LARGE SCALE GENOMIC DNA]</scope>
    <source>
        <strain evidence="10 11">CBS 2104</strain>
    </source>
</reference>
<feature type="signal peptide" evidence="9">
    <location>
        <begin position="1"/>
        <end position="27"/>
    </location>
</feature>
<evidence type="ECO:0000313" key="10">
    <source>
        <dbReference type="EMBL" id="CDO95039.1"/>
    </source>
</evidence>
<dbReference type="AlphaFoldDB" id="A0A0A8L7Z7"/>
<dbReference type="InterPro" id="IPR004240">
    <property type="entry name" value="EMP70"/>
</dbReference>
<keyword evidence="5 9" id="KW-0732">Signal</keyword>
<evidence type="ECO:0000313" key="11">
    <source>
        <dbReference type="Proteomes" id="UP000031516"/>
    </source>
</evidence>
<feature type="chain" id="PRO_5007353940" description="Transmembrane 9 superfamily member" evidence="9">
    <location>
        <begin position="28"/>
        <end position="675"/>
    </location>
</feature>
<feature type="transmembrane region" description="Helical" evidence="9">
    <location>
        <begin position="547"/>
        <end position="575"/>
    </location>
</feature>
<evidence type="ECO:0000256" key="5">
    <source>
        <dbReference type="ARBA" id="ARBA00022729"/>
    </source>
</evidence>
<evidence type="ECO:0000256" key="8">
    <source>
        <dbReference type="ARBA" id="ARBA00023136"/>
    </source>
</evidence>
<keyword evidence="6 9" id="KW-1133">Transmembrane helix</keyword>
<feature type="transmembrane region" description="Helical" evidence="9">
    <location>
        <begin position="444"/>
        <end position="465"/>
    </location>
</feature>
<dbReference type="GO" id="GO:0072657">
    <property type="term" value="P:protein localization to membrane"/>
    <property type="evidence" value="ECO:0007669"/>
    <property type="project" value="TreeGrafter"/>
</dbReference>
<keyword evidence="4 9" id="KW-0812">Transmembrane</keyword>
<sequence>MKLKSRSVLVSVLILLSLVVVIPRVRRHSSSSDSGGFQFSSPYKQNGRISKEYGLVSPNFYEYGDLVKITVNKVESDLTHFTYGYYDLNFICPPSDKLKPLPLTLGDILHGNKKWESDYQLTFGRDEDCVRLCDRKTQPEGKRQASELIKQGYVVQWFTDDDLPGATTYLSTRDKKKYYSAGFPLGHHDPETDETYLNNHVMIVVRYHTTDTGRYTIVGLEIYPKSVSDYHCPGASKNYSPYKIDPTNEEVEFIPFTYSVYWREDFKVDWNNRWNFFVDSGELKESTSNHFHWITLVNGIVITVSLLLIVLTILKKQETDSSIVTQLAAEWLKSRVPLFFQLNLLVSMGIHFLFTTLGTLIISCSLDHSHRLGSFVITCAALFFIAGGFASSFIGTLLEGPTLSCNWIKSIAFGSTLPGLTFIIVFSLNHVLKIHNATNTLPENTVLSLFAVYFIVCVPLSIVGGKCATKFLKSKPSNNFLGSLPLVEVNKHEVRPLYVDTKNGVPFALRNPVAITVTFGLIPFALIYVELLFAYKSLWLQKTTLYFLYGFLLSNIVIVCISICLLAIIGCYIHLNYGNDSLSYKRDNVFGRILEACHSWRWKAFHMGGSVAWYMEAYSIFYLIFVARYRDFISIFLFVCYSTLFNILCWAAFGSLGYISSLWFIGKMNEYNKAK</sequence>
<dbReference type="PANTHER" id="PTHR10766">
    <property type="entry name" value="TRANSMEMBRANE 9 SUPERFAMILY PROTEIN"/>
    <property type="match status" value="1"/>
</dbReference>
<dbReference type="EMBL" id="CCBQ010000042">
    <property type="protein sequence ID" value="CDO95039.1"/>
    <property type="molecule type" value="Genomic_DNA"/>
</dbReference>
<evidence type="ECO:0000256" key="3">
    <source>
        <dbReference type="ARBA" id="ARBA00005227"/>
    </source>
</evidence>
<protein>
    <recommendedName>
        <fullName evidence="9">Transmembrane 9 superfamily member</fullName>
    </recommendedName>
</protein>
<dbReference type="OrthoDB" id="1666796at2759"/>
<evidence type="ECO:0000256" key="6">
    <source>
        <dbReference type="ARBA" id="ARBA00022989"/>
    </source>
</evidence>
<feature type="transmembrane region" description="Helical" evidence="9">
    <location>
        <begin position="611"/>
        <end position="629"/>
    </location>
</feature>
<evidence type="ECO:0000256" key="1">
    <source>
        <dbReference type="ARBA" id="ARBA00004141"/>
    </source>
</evidence>
<feature type="transmembrane region" description="Helical" evidence="9">
    <location>
        <begin position="375"/>
        <end position="398"/>
    </location>
</feature>
<comment type="similarity">
    <text evidence="3 9">Belongs to the nonaspanin (TM9SF) (TC 9.A.2) family.</text>
</comment>
<keyword evidence="8 9" id="KW-0472">Membrane</keyword>
<feature type="transmembrane region" description="Helical" evidence="9">
    <location>
        <begin position="342"/>
        <end position="363"/>
    </location>
</feature>
<feature type="transmembrane region" description="Helical" evidence="9">
    <location>
        <begin position="635"/>
        <end position="665"/>
    </location>
</feature>
<keyword evidence="7" id="KW-0333">Golgi apparatus</keyword>
<dbReference type="PANTHER" id="PTHR10766:SF55">
    <property type="entry name" value="TRANSMEMBRANE 9 SUPERFAMILY MEMBER 4"/>
    <property type="match status" value="1"/>
</dbReference>
<evidence type="ECO:0000256" key="9">
    <source>
        <dbReference type="RuleBase" id="RU363079"/>
    </source>
</evidence>
<comment type="subcellular location">
    <subcellularLocation>
        <location evidence="2">Golgi apparatus</location>
    </subcellularLocation>
    <subcellularLocation>
        <location evidence="1">Membrane</location>
        <topology evidence="1">Multi-pass membrane protein</topology>
    </subcellularLocation>
</comment>
<evidence type="ECO:0000256" key="7">
    <source>
        <dbReference type="ARBA" id="ARBA00023034"/>
    </source>
</evidence>
<name>A0A0A8L7Z7_9SACH</name>
<accession>A0A0A8L7Z7</accession>
<dbReference type="Proteomes" id="UP000031516">
    <property type="component" value="Unassembled WGS sequence"/>
</dbReference>
<feature type="transmembrane region" description="Helical" evidence="9">
    <location>
        <begin position="291"/>
        <end position="314"/>
    </location>
</feature>
<dbReference type="GO" id="GO:0016020">
    <property type="term" value="C:membrane"/>
    <property type="evidence" value="ECO:0007669"/>
    <property type="project" value="UniProtKB-SubCell"/>
</dbReference>
<comment type="caution">
    <text evidence="10">The sequence shown here is derived from an EMBL/GenBank/DDBJ whole genome shotgun (WGS) entry which is preliminary data.</text>
</comment>
<gene>
    <name evidence="10" type="ORF">KLDO_g3287</name>
</gene>
<keyword evidence="11" id="KW-1185">Reference proteome</keyword>
<dbReference type="GO" id="GO:0005794">
    <property type="term" value="C:Golgi apparatus"/>
    <property type="evidence" value="ECO:0007669"/>
    <property type="project" value="UniProtKB-SubCell"/>
</dbReference>
<feature type="transmembrane region" description="Helical" evidence="9">
    <location>
        <begin position="410"/>
        <end position="432"/>
    </location>
</feature>
<feature type="transmembrane region" description="Helical" evidence="9">
    <location>
        <begin position="513"/>
        <end position="535"/>
    </location>
</feature>